<sequence length="144" mass="16887">MIQEILTAFAEIVALSGLGLIFVSAFLTDTQESQKIVNSLQNGIVNDSPNVQQEFELEEEFTQLPFLTAYEMAERFGVKVDTIVAHAKQWRNGQRYDYSFEEWASDFDTKYRWHFFWNADYEPVFYPVSSKLFTKHLLSYCNKQ</sequence>
<name>A0A7D7QZ37_9NOSO</name>
<evidence type="ECO:0000313" key="2">
    <source>
        <dbReference type="EMBL" id="QMS86166.1"/>
    </source>
</evidence>
<organism evidence="2 3">
    <name type="scientific">Nostoc edaphicum CCNP1411</name>
    <dbReference type="NCBI Taxonomy" id="1472755"/>
    <lineage>
        <taxon>Bacteria</taxon>
        <taxon>Bacillati</taxon>
        <taxon>Cyanobacteriota</taxon>
        <taxon>Cyanophyceae</taxon>
        <taxon>Nostocales</taxon>
        <taxon>Nostocaceae</taxon>
        <taxon>Nostoc</taxon>
    </lineage>
</organism>
<dbReference type="KEGG" id="ned:HUN01_00610"/>
<dbReference type="AlphaFoldDB" id="A0A7D7QZ37"/>
<protein>
    <submittedName>
        <fullName evidence="2">Uncharacterized protein</fullName>
    </submittedName>
</protein>
<reference evidence="3" key="1">
    <citation type="submission" date="2020-06" db="EMBL/GenBank/DDBJ databases">
        <title>Nostoc edaphicum CCNP1411 genome.</title>
        <authorList>
            <person name="Fidor A."/>
            <person name="Grabski M."/>
            <person name="Gawor J."/>
            <person name="Gromadka R."/>
            <person name="Wegrzyn G."/>
            <person name="Mazur-Marzec H."/>
        </authorList>
    </citation>
    <scope>NUCLEOTIDE SEQUENCE [LARGE SCALE GENOMIC DNA]</scope>
    <source>
        <strain evidence="3">CCNP1411</strain>
        <plasmid evidence="3">pne_2</plasmid>
    </source>
</reference>
<proteinExistence type="predicted"/>
<geneLocation type="plasmid" evidence="3">
    <name>pne_2</name>
</geneLocation>
<dbReference type="Proteomes" id="UP000514713">
    <property type="component" value="Plasmid pNe_2"/>
</dbReference>
<keyword evidence="3" id="KW-1185">Reference proteome</keyword>
<dbReference type="EMBL" id="CP054694">
    <property type="protein sequence ID" value="QMS86166.1"/>
    <property type="molecule type" value="Genomic_DNA"/>
</dbReference>
<keyword evidence="1" id="KW-0812">Transmembrane</keyword>
<feature type="transmembrane region" description="Helical" evidence="1">
    <location>
        <begin position="6"/>
        <end position="27"/>
    </location>
</feature>
<gene>
    <name evidence="2" type="ORF">HUN01_00610</name>
</gene>
<accession>A0A7D7QZ37</accession>
<dbReference type="RefSeq" id="WP_181927092.1">
    <property type="nucleotide sequence ID" value="NZ_CP054694.1"/>
</dbReference>
<evidence type="ECO:0000256" key="1">
    <source>
        <dbReference type="SAM" id="Phobius"/>
    </source>
</evidence>
<evidence type="ECO:0000313" key="3">
    <source>
        <dbReference type="Proteomes" id="UP000514713"/>
    </source>
</evidence>
<keyword evidence="1" id="KW-1133">Transmembrane helix</keyword>
<keyword evidence="2" id="KW-0614">Plasmid</keyword>
<keyword evidence="1" id="KW-0472">Membrane</keyword>